<dbReference type="GO" id="GO:0046872">
    <property type="term" value="F:metal ion binding"/>
    <property type="evidence" value="ECO:0007669"/>
    <property type="project" value="UniProtKB-KW"/>
</dbReference>
<dbReference type="SMART" id="SM01117">
    <property type="entry name" value="Cyt-b5"/>
    <property type="match status" value="1"/>
</dbReference>
<name>A0A3G5ACR3_9VIRU</name>
<comment type="subcellular location">
    <subcellularLocation>
        <location evidence="1">Endoplasmic reticulum membrane</location>
        <topology evidence="1">Multi-pass membrane protein</topology>
    </subcellularLocation>
</comment>
<keyword evidence="3" id="KW-0812">Transmembrane</keyword>
<dbReference type="PANTHER" id="PTHR12863:SF1">
    <property type="entry name" value="FATTY ACID 2-HYDROXYLASE"/>
    <property type="match status" value="1"/>
</dbReference>
<dbReference type="PROSITE" id="PS00191">
    <property type="entry name" value="CYTOCHROME_B5_1"/>
    <property type="match status" value="1"/>
</dbReference>
<evidence type="ECO:0000256" key="8">
    <source>
        <dbReference type="ARBA" id="ARBA00023004"/>
    </source>
</evidence>
<dbReference type="Pfam" id="PF00173">
    <property type="entry name" value="Cyt-b5"/>
    <property type="match status" value="1"/>
</dbReference>
<keyword evidence="10" id="KW-0472">Membrane</keyword>
<keyword evidence="8" id="KW-0408">Iron</keyword>
<keyword evidence="7" id="KW-0560">Oxidoreductase</keyword>
<dbReference type="InterPro" id="IPR036400">
    <property type="entry name" value="Cyt_B5-like_heme/steroid_sf"/>
</dbReference>
<dbReference type="PANTHER" id="PTHR12863">
    <property type="entry name" value="FATTY ACID HYDROXYLASE"/>
    <property type="match status" value="1"/>
</dbReference>
<dbReference type="GO" id="GO:0080132">
    <property type="term" value="F:fatty acid 2-hydroxylase activity"/>
    <property type="evidence" value="ECO:0007669"/>
    <property type="project" value="InterPro"/>
</dbReference>
<dbReference type="InterPro" id="IPR018506">
    <property type="entry name" value="Cyt_B5_heme-BS"/>
</dbReference>
<dbReference type="PROSITE" id="PS50255">
    <property type="entry name" value="CYTOCHROME_B5_2"/>
    <property type="match status" value="1"/>
</dbReference>
<keyword evidence="5" id="KW-0256">Endoplasmic reticulum</keyword>
<sequence>MYNHHTQEPTSEHPKEERIIVMYKNAKYDITDFVKKHPGGKMVLLNNNGKDIEKLMLDNEHSQHAYDILEKYKIKS</sequence>
<keyword evidence="9" id="KW-0443">Lipid metabolism</keyword>
<dbReference type="GO" id="GO:0016020">
    <property type="term" value="C:membrane"/>
    <property type="evidence" value="ECO:0007669"/>
    <property type="project" value="InterPro"/>
</dbReference>
<dbReference type="Gene3D" id="3.10.120.10">
    <property type="entry name" value="Cytochrome b5-like heme/steroid binding domain"/>
    <property type="match status" value="1"/>
</dbReference>
<evidence type="ECO:0000256" key="9">
    <source>
        <dbReference type="ARBA" id="ARBA00023098"/>
    </source>
</evidence>
<evidence type="ECO:0000256" key="6">
    <source>
        <dbReference type="ARBA" id="ARBA00022989"/>
    </source>
</evidence>
<proteinExistence type="predicted"/>
<feature type="domain" description="Cytochrome b5 heme-binding" evidence="11">
    <location>
        <begin position="2"/>
        <end position="76"/>
    </location>
</feature>
<evidence type="ECO:0000313" key="12">
    <source>
        <dbReference type="EMBL" id="AYV84960.1"/>
    </source>
</evidence>
<protein>
    <recommendedName>
        <fullName evidence="11">Cytochrome b5 heme-binding domain-containing protein</fullName>
    </recommendedName>
</protein>
<evidence type="ECO:0000256" key="10">
    <source>
        <dbReference type="ARBA" id="ARBA00023136"/>
    </source>
</evidence>
<evidence type="ECO:0000256" key="3">
    <source>
        <dbReference type="ARBA" id="ARBA00022692"/>
    </source>
</evidence>
<keyword evidence="6" id="KW-1133">Transmembrane helix</keyword>
<accession>A0A3G5ACR3</accession>
<keyword evidence="2" id="KW-0349">Heme</keyword>
<reference evidence="12" key="1">
    <citation type="submission" date="2018-10" db="EMBL/GenBank/DDBJ databases">
        <title>Hidden diversity of soil giant viruses.</title>
        <authorList>
            <person name="Schulz F."/>
            <person name="Alteio L."/>
            <person name="Goudeau D."/>
            <person name="Ryan E.M."/>
            <person name="Malmstrom R.R."/>
            <person name="Blanchard J."/>
            <person name="Woyke T."/>
        </authorList>
    </citation>
    <scope>NUCLEOTIDE SEQUENCE</scope>
    <source>
        <strain evidence="12">SAV1</strain>
    </source>
</reference>
<keyword evidence="4" id="KW-0479">Metal-binding</keyword>
<dbReference type="InterPro" id="IPR014430">
    <property type="entry name" value="Scs7"/>
</dbReference>
<evidence type="ECO:0000256" key="2">
    <source>
        <dbReference type="ARBA" id="ARBA00022617"/>
    </source>
</evidence>
<evidence type="ECO:0000256" key="7">
    <source>
        <dbReference type="ARBA" id="ARBA00023002"/>
    </source>
</evidence>
<dbReference type="InterPro" id="IPR001199">
    <property type="entry name" value="Cyt_B5-like_heme/steroid-bd"/>
</dbReference>
<evidence type="ECO:0000259" key="11">
    <source>
        <dbReference type="PROSITE" id="PS50255"/>
    </source>
</evidence>
<organism evidence="12">
    <name type="scientific">Satyrvirus sp</name>
    <dbReference type="NCBI Taxonomy" id="2487771"/>
    <lineage>
        <taxon>Viruses</taxon>
        <taxon>Varidnaviria</taxon>
        <taxon>Bamfordvirae</taxon>
        <taxon>Nucleocytoviricota</taxon>
        <taxon>Megaviricetes</taxon>
        <taxon>Imitervirales</taxon>
        <taxon>Mimiviridae</taxon>
        <taxon>Megamimivirinae</taxon>
    </lineage>
</organism>
<evidence type="ECO:0000256" key="1">
    <source>
        <dbReference type="ARBA" id="ARBA00004477"/>
    </source>
</evidence>
<dbReference type="GO" id="GO:0006631">
    <property type="term" value="P:fatty acid metabolic process"/>
    <property type="evidence" value="ECO:0007669"/>
    <property type="project" value="TreeGrafter"/>
</dbReference>
<gene>
    <name evidence="12" type="ORF">Satyrvirus1_46</name>
</gene>
<dbReference type="EMBL" id="MK072437">
    <property type="protein sequence ID" value="AYV84960.1"/>
    <property type="molecule type" value="Genomic_DNA"/>
</dbReference>
<dbReference type="SUPFAM" id="SSF55856">
    <property type="entry name" value="Cytochrome b5-like heme/steroid binding domain"/>
    <property type="match status" value="1"/>
</dbReference>
<evidence type="ECO:0000256" key="5">
    <source>
        <dbReference type="ARBA" id="ARBA00022824"/>
    </source>
</evidence>
<dbReference type="PRINTS" id="PR00363">
    <property type="entry name" value="CYTOCHROMEB5"/>
</dbReference>
<evidence type="ECO:0000256" key="4">
    <source>
        <dbReference type="ARBA" id="ARBA00022723"/>
    </source>
</evidence>
<dbReference type="GO" id="GO:0020037">
    <property type="term" value="F:heme binding"/>
    <property type="evidence" value="ECO:0007669"/>
    <property type="project" value="InterPro"/>
</dbReference>